<reference evidence="9 10" key="1">
    <citation type="journal article" date="2023" name="Elife">
        <title>Identification of key yeast species and microbe-microbe interactions impacting larval growth of Drosophila in the wild.</title>
        <authorList>
            <person name="Mure A."/>
            <person name="Sugiura Y."/>
            <person name="Maeda R."/>
            <person name="Honda K."/>
            <person name="Sakurai N."/>
            <person name="Takahashi Y."/>
            <person name="Watada M."/>
            <person name="Katoh T."/>
            <person name="Gotoh A."/>
            <person name="Gotoh Y."/>
            <person name="Taniguchi I."/>
            <person name="Nakamura K."/>
            <person name="Hayashi T."/>
            <person name="Katayama T."/>
            <person name="Uemura T."/>
            <person name="Hattori Y."/>
        </authorList>
    </citation>
    <scope>NUCLEOTIDE SEQUENCE [LARGE SCALE GENOMIC DNA]</scope>
    <source>
        <strain evidence="9 10">PK-24</strain>
    </source>
</reference>
<dbReference type="GO" id="GO:0005789">
    <property type="term" value="C:endoplasmic reticulum membrane"/>
    <property type="evidence" value="ECO:0007669"/>
    <property type="project" value="UniProtKB-SubCell"/>
</dbReference>
<comment type="similarity">
    <text evidence="2">Belongs to the TMEM208 family.</text>
</comment>
<comment type="subcellular location">
    <subcellularLocation>
        <location evidence="1">Endoplasmic reticulum membrane</location>
        <topology evidence="1">Multi-pass membrane protein</topology>
    </subcellularLocation>
</comment>
<evidence type="ECO:0000256" key="5">
    <source>
        <dbReference type="ARBA" id="ARBA00022989"/>
    </source>
</evidence>
<dbReference type="Pfam" id="PF05620">
    <property type="entry name" value="TMEM208_SND2"/>
    <property type="match status" value="1"/>
</dbReference>
<evidence type="ECO:0000256" key="7">
    <source>
        <dbReference type="SAM" id="MobiDB-lite"/>
    </source>
</evidence>
<evidence type="ECO:0000313" key="10">
    <source>
        <dbReference type="Proteomes" id="UP001378960"/>
    </source>
</evidence>
<evidence type="ECO:0000256" key="8">
    <source>
        <dbReference type="SAM" id="Phobius"/>
    </source>
</evidence>
<dbReference type="AlphaFoldDB" id="A0AAV5R775"/>
<keyword evidence="5 8" id="KW-1133">Transmembrane helix</keyword>
<evidence type="ECO:0000256" key="4">
    <source>
        <dbReference type="ARBA" id="ARBA00022824"/>
    </source>
</evidence>
<keyword evidence="3 8" id="KW-0812">Transmembrane</keyword>
<sequence>MAGAAEKKQAQRNTETLSSIHKLSGIINLIVLISIFLIGRPKNGKKYYFIYSIPLMICQYIIEKIGRPKYGINADGYKILIKAGDDLQQSGLTEYMIDIIYLTLLIDILMILFGSMKVWYLLLIIPIFAIWKLKGIISMIMGMFFPSKNKGNVSPTTTDGLNGEPVKSKRQEKFEKRGNKQKVRYR</sequence>
<dbReference type="GO" id="GO:0006624">
    <property type="term" value="P:vacuolar protein processing"/>
    <property type="evidence" value="ECO:0007669"/>
    <property type="project" value="TreeGrafter"/>
</dbReference>
<keyword evidence="10" id="KW-1185">Reference proteome</keyword>
<evidence type="ECO:0000313" key="9">
    <source>
        <dbReference type="EMBL" id="GMM47165.1"/>
    </source>
</evidence>
<evidence type="ECO:0000256" key="6">
    <source>
        <dbReference type="ARBA" id="ARBA00023136"/>
    </source>
</evidence>
<feature type="transmembrane region" description="Helical" evidence="8">
    <location>
        <begin position="20"/>
        <end position="39"/>
    </location>
</feature>
<name>A0AAV5R775_PICKL</name>
<feature type="transmembrane region" description="Helical" evidence="8">
    <location>
        <begin position="95"/>
        <end position="113"/>
    </location>
</feature>
<dbReference type="Proteomes" id="UP001378960">
    <property type="component" value="Unassembled WGS sequence"/>
</dbReference>
<feature type="region of interest" description="Disordered" evidence="7">
    <location>
        <begin position="155"/>
        <end position="186"/>
    </location>
</feature>
<dbReference type="EMBL" id="BTGB01000005">
    <property type="protein sequence ID" value="GMM47165.1"/>
    <property type="molecule type" value="Genomic_DNA"/>
</dbReference>
<keyword evidence="6 8" id="KW-0472">Membrane</keyword>
<evidence type="ECO:0000256" key="2">
    <source>
        <dbReference type="ARBA" id="ARBA00009950"/>
    </source>
</evidence>
<evidence type="ECO:0000256" key="1">
    <source>
        <dbReference type="ARBA" id="ARBA00004477"/>
    </source>
</evidence>
<dbReference type="PANTHER" id="PTHR13505:SF7">
    <property type="entry name" value="TRANSMEMBRANE PROTEIN 208"/>
    <property type="match status" value="1"/>
</dbReference>
<organism evidence="9 10">
    <name type="scientific">Pichia kluyveri</name>
    <name type="common">Yeast</name>
    <dbReference type="NCBI Taxonomy" id="36015"/>
    <lineage>
        <taxon>Eukaryota</taxon>
        <taxon>Fungi</taxon>
        <taxon>Dikarya</taxon>
        <taxon>Ascomycota</taxon>
        <taxon>Saccharomycotina</taxon>
        <taxon>Pichiomycetes</taxon>
        <taxon>Pichiales</taxon>
        <taxon>Pichiaceae</taxon>
        <taxon>Pichia</taxon>
    </lineage>
</organism>
<dbReference type="InterPro" id="IPR008506">
    <property type="entry name" value="SND2/TMEM208"/>
</dbReference>
<dbReference type="PANTHER" id="PTHR13505">
    <property type="entry name" value="TRANSMEMBRANE PROTEIN 208"/>
    <property type="match status" value="1"/>
</dbReference>
<keyword evidence="4" id="KW-0256">Endoplasmic reticulum</keyword>
<dbReference type="GO" id="GO:0005773">
    <property type="term" value="C:vacuole"/>
    <property type="evidence" value="ECO:0007669"/>
    <property type="project" value="GOC"/>
</dbReference>
<feature type="compositionally biased region" description="Basic and acidic residues" evidence="7">
    <location>
        <begin position="166"/>
        <end position="178"/>
    </location>
</feature>
<proteinExistence type="inferred from homology"/>
<protein>
    <submittedName>
        <fullName evidence="9">Snd2 protein</fullName>
    </submittedName>
</protein>
<evidence type="ECO:0000256" key="3">
    <source>
        <dbReference type="ARBA" id="ARBA00022692"/>
    </source>
</evidence>
<comment type="caution">
    <text evidence="9">The sequence shown here is derived from an EMBL/GenBank/DDBJ whole genome shotgun (WGS) entry which is preliminary data.</text>
</comment>
<gene>
    <name evidence="9" type="ORF">DAPK24_037400</name>
</gene>
<feature type="transmembrane region" description="Helical" evidence="8">
    <location>
        <begin position="120"/>
        <end position="145"/>
    </location>
</feature>
<accession>A0AAV5R775</accession>